<dbReference type="GO" id="GO:0003676">
    <property type="term" value="F:nucleic acid binding"/>
    <property type="evidence" value="ECO:0007669"/>
    <property type="project" value="InterPro"/>
</dbReference>
<dbReference type="AlphaFoldDB" id="A0A3S4WLR7"/>
<dbReference type="EMBL" id="LR134477">
    <property type="protein sequence ID" value="VEI18708.1"/>
    <property type="molecule type" value="Genomic_DNA"/>
</dbReference>
<protein>
    <submittedName>
        <fullName evidence="5">Transposase and inactivated derivatives, IS30 family</fullName>
    </submittedName>
</protein>
<evidence type="ECO:0000313" key="5">
    <source>
        <dbReference type="EMBL" id="VEI18708.1"/>
    </source>
</evidence>
<dbReference type="Gene3D" id="3.30.420.10">
    <property type="entry name" value="Ribonuclease H-like superfamily/Ribonuclease H"/>
    <property type="match status" value="1"/>
</dbReference>
<sequence>MQARAEITGKYARVYTRASKKDKGRILDEVCAVTGWSRDNARRRLVAAAKRPPGRRKSAERRARARRYSYDALKVLQRVWAASGGQCGKYLKESMPLLLDLLEASGELDDEPRYTPAVRDELVAMSAATIDRYLAPVRATEQLRGKSTTKAGPLLRSSIKIRKAGDEIEAEPGFFEVDTVAHCGPTLKGEFTRTVNMTDALTGWTFTRSIRNNAEKHIISALDAAVGCVPFPVLGMDFDNGSEFINHSVVRWAGDLDIYFTRSRPYRKNDQATIESKNNHLVRRYAFYYRYDTSEEREVLGRLWEQVNVKLNFLTPTRKPIGWGTDKAGRRKRLYDAPRTPLDRLLDTSALTKAQKTDLVSYRNQLNPASITRRIIELQDVLIRLAKDKTDQLYLAQIPSILPDVHKGVRVRKAS</sequence>
<dbReference type="InterPro" id="IPR012337">
    <property type="entry name" value="RNaseH-like_sf"/>
</dbReference>
<dbReference type="GO" id="GO:0015074">
    <property type="term" value="P:DNA integration"/>
    <property type="evidence" value="ECO:0007669"/>
    <property type="project" value="InterPro"/>
</dbReference>
<dbReference type="Pfam" id="PF00665">
    <property type="entry name" value="rve"/>
    <property type="match status" value="1"/>
</dbReference>
<evidence type="ECO:0000313" key="6">
    <source>
        <dbReference type="Proteomes" id="UP000268658"/>
    </source>
</evidence>
<name>A0A3S4WLR7_ACTVI</name>
<dbReference type="KEGG" id="avc:NCTC10951_01455"/>
<dbReference type="Proteomes" id="UP000268658">
    <property type="component" value="Chromosome"/>
</dbReference>
<dbReference type="InterPro" id="IPR001584">
    <property type="entry name" value="Integrase_cat-core"/>
</dbReference>
<evidence type="ECO:0000313" key="2">
    <source>
        <dbReference type="EMBL" id="VEI14855.1"/>
    </source>
</evidence>
<evidence type="ECO:0000313" key="3">
    <source>
        <dbReference type="EMBL" id="VEI16009.1"/>
    </source>
</evidence>
<dbReference type="EMBL" id="LR134477">
    <property type="protein sequence ID" value="VEI14855.1"/>
    <property type="molecule type" value="Genomic_DNA"/>
</dbReference>
<dbReference type="SUPFAM" id="SSF53098">
    <property type="entry name" value="Ribonuclease H-like"/>
    <property type="match status" value="1"/>
</dbReference>
<dbReference type="EMBL" id="LR134477">
    <property type="protein sequence ID" value="VEI16009.1"/>
    <property type="molecule type" value="Genomic_DNA"/>
</dbReference>
<dbReference type="KEGG" id="avc:NCTC10951_00731"/>
<organism evidence="5 6">
    <name type="scientific">Actinomyces viscosus</name>
    <dbReference type="NCBI Taxonomy" id="1656"/>
    <lineage>
        <taxon>Bacteria</taxon>
        <taxon>Bacillati</taxon>
        <taxon>Actinomycetota</taxon>
        <taxon>Actinomycetes</taxon>
        <taxon>Actinomycetales</taxon>
        <taxon>Actinomycetaceae</taxon>
        <taxon>Actinomyces</taxon>
    </lineage>
</organism>
<dbReference type="KEGG" id="avc:NCTC10951_02853"/>
<reference evidence="5 6" key="1">
    <citation type="submission" date="2018-12" db="EMBL/GenBank/DDBJ databases">
        <authorList>
            <consortium name="Pathogen Informatics"/>
        </authorList>
    </citation>
    <scope>NUCLEOTIDE SEQUENCE [LARGE SCALE GENOMIC DNA]</scope>
    <source>
        <strain evidence="5 6">NCTC10951</strain>
    </source>
</reference>
<proteinExistence type="predicted"/>
<evidence type="ECO:0000313" key="4">
    <source>
        <dbReference type="EMBL" id="VEI17378.1"/>
    </source>
</evidence>
<dbReference type="EMBL" id="LR134477">
    <property type="protein sequence ID" value="VEI17378.1"/>
    <property type="molecule type" value="Genomic_DNA"/>
</dbReference>
<dbReference type="InterPro" id="IPR036397">
    <property type="entry name" value="RNaseH_sf"/>
</dbReference>
<accession>A0A3S4WLR7</accession>
<dbReference type="PROSITE" id="PS50994">
    <property type="entry name" value="INTEGRASE"/>
    <property type="match status" value="1"/>
</dbReference>
<gene>
    <name evidence="2" type="ORF">NCTC10951_00731</name>
    <name evidence="3" type="ORF">NCTC10951_01455</name>
    <name evidence="4" type="ORF">NCTC10951_02162</name>
    <name evidence="5" type="ORF">NCTC10951_02853</name>
</gene>
<dbReference type="KEGG" id="avc:NCTC10951_02162"/>
<feature type="domain" description="Integrase catalytic" evidence="1">
    <location>
        <begin position="168"/>
        <end position="328"/>
    </location>
</feature>
<evidence type="ECO:0000259" key="1">
    <source>
        <dbReference type="PROSITE" id="PS50994"/>
    </source>
</evidence>